<organism evidence="1 2">
    <name type="scientific">Xanthomonas hortorum pv. vitians</name>
    <dbReference type="NCBI Taxonomy" id="83224"/>
    <lineage>
        <taxon>Bacteria</taxon>
        <taxon>Pseudomonadati</taxon>
        <taxon>Pseudomonadota</taxon>
        <taxon>Gammaproteobacteria</taxon>
        <taxon>Lysobacterales</taxon>
        <taxon>Lysobacteraceae</taxon>
        <taxon>Xanthomonas</taxon>
    </lineage>
</organism>
<gene>
    <name evidence="1" type="ORF">R4K57_00425</name>
</gene>
<evidence type="ECO:0000313" key="2">
    <source>
        <dbReference type="Proteomes" id="UP001187425"/>
    </source>
</evidence>
<comment type="caution">
    <text evidence="1">The sequence shown here is derived from an EMBL/GenBank/DDBJ whole genome shotgun (WGS) entry which is preliminary data.</text>
</comment>
<proteinExistence type="predicted"/>
<accession>A0AAW8ZL09</accession>
<dbReference type="Proteomes" id="UP001187425">
    <property type="component" value="Unassembled WGS sequence"/>
</dbReference>
<dbReference type="AlphaFoldDB" id="A0AAW8ZL09"/>
<name>A0AAW8ZL09_9XANT</name>
<sequence length="80" mass="9026">MVMFTVLREQARFLEDLVKKGSFEVTRLAWKAAKEDRCAARKAGMLADRTSLTAYLDSAPAFLITKENHQAISCQFSEGR</sequence>
<evidence type="ECO:0000313" key="1">
    <source>
        <dbReference type="EMBL" id="MDV7246911.1"/>
    </source>
</evidence>
<reference evidence="1 2" key="1">
    <citation type="submission" date="2023-10" db="EMBL/GenBank/DDBJ databases">
        <title>A new tool for lettuce pathogen research.</title>
        <authorList>
            <person name="Horton K.N."/>
            <person name="Cseke L.J."/>
            <person name="Badiwe M."/>
            <person name="Tesfaye D."/>
            <person name="Klein A."/>
            <person name="Su J."/>
            <person name="Potnis N."/>
            <person name="Gassmann W."/>
        </authorList>
    </citation>
    <scope>NUCLEOTIDE SEQUENCE [LARGE SCALE GENOMIC DNA]</scope>
    <source>
        <strain evidence="1 2">JSKH1901</strain>
    </source>
</reference>
<dbReference type="EMBL" id="JAWMQI010000001">
    <property type="protein sequence ID" value="MDV7246911.1"/>
    <property type="molecule type" value="Genomic_DNA"/>
</dbReference>
<protein>
    <submittedName>
        <fullName evidence="1">Uncharacterized protein</fullName>
    </submittedName>
</protein>